<evidence type="ECO:0000256" key="3">
    <source>
        <dbReference type="ARBA" id="ARBA00022554"/>
    </source>
</evidence>
<comment type="similarity">
    <text evidence="2">Belongs to the strictosidine synthase family.</text>
</comment>
<keyword evidence="5" id="KW-0732">Signal</keyword>
<dbReference type="GeneID" id="105139744"/>
<evidence type="ECO:0000256" key="2">
    <source>
        <dbReference type="ARBA" id="ARBA00009191"/>
    </source>
</evidence>
<dbReference type="PANTHER" id="PTHR10426">
    <property type="entry name" value="STRICTOSIDINE SYNTHASE-RELATED"/>
    <property type="match status" value="1"/>
</dbReference>
<proteinExistence type="inferred from homology"/>
<comment type="subcellular location">
    <subcellularLocation>
        <location evidence="1">Vacuole</location>
    </subcellularLocation>
</comment>
<evidence type="ECO:0000313" key="8">
    <source>
        <dbReference type="RefSeq" id="XP_011044611.1"/>
    </source>
</evidence>
<feature type="signal peptide" evidence="5">
    <location>
        <begin position="1"/>
        <end position="22"/>
    </location>
</feature>
<evidence type="ECO:0000256" key="4">
    <source>
        <dbReference type="ARBA" id="ARBA00023180"/>
    </source>
</evidence>
<dbReference type="RefSeq" id="XP_011044611.1">
    <property type="nucleotide sequence ID" value="XM_011046309.1"/>
</dbReference>
<feature type="chain" id="PRO_5042496008" evidence="5">
    <location>
        <begin position="23"/>
        <end position="391"/>
    </location>
</feature>
<keyword evidence="3" id="KW-0926">Vacuole</keyword>
<gene>
    <name evidence="8" type="primary">LOC105139744</name>
</gene>
<dbReference type="Proteomes" id="UP000694918">
    <property type="component" value="Unplaced"/>
</dbReference>
<dbReference type="PANTHER" id="PTHR10426:SF106">
    <property type="entry name" value="PROTEIN STRICTOSIDINE SYNTHASE-LIKE 3"/>
    <property type="match status" value="1"/>
</dbReference>
<feature type="domain" description="Strictosidine synthase conserved region" evidence="6">
    <location>
        <begin position="180"/>
        <end position="267"/>
    </location>
</feature>
<dbReference type="KEGG" id="peu:105139744"/>
<dbReference type="Gene3D" id="2.120.10.30">
    <property type="entry name" value="TolB, C-terminal domain"/>
    <property type="match status" value="1"/>
</dbReference>
<reference evidence="8" key="1">
    <citation type="submission" date="2025-08" db="UniProtKB">
        <authorList>
            <consortium name="RefSeq"/>
        </authorList>
    </citation>
    <scope>IDENTIFICATION</scope>
</reference>
<dbReference type="SUPFAM" id="SSF63829">
    <property type="entry name" value="Calcium-dependent phosphotriesterase"/>
    <property type="match status" value="1"/>
</dbReference>
<dbReference type="Pfam" id="PF20067">
    <property type="entry name" value="SSL_N"/>
    <property type="match status" value="1"/>
</dbReference>
<sequence length="391" mass="43831">MTPTGILAGLFLLLALYCGIDPWKHSAISGFPDFKSFEIEMPPWSLLPKEKDEENLLQGSEIKFLNQIQGPESMAFDPLGRGPYTGVADGRILFYDGQKWTDFAYTSSNRSEMCNPQPSPLSYLKNEHICGRPLGLRFDKKTGDLYIADAYFGLMKVGPEGGLATSLSNEAEGIPLRFTNDLDIDDEGNIYFTDSSTTYQRRNFMQLVFSGENSGRVLKYNPTTKETTVLVRNLQFPNGVSLSKDGSFFVFCEGSIGRLRKHWLKGEKAGTSEVLAILPGFPDNVRTNEEGNFWVAVHCRRSFYTHINAQYPKLRTFLLKLPIPAKIHYLLQVGGWPHGLVVKYSPEGKLLQILEDSQGKVVKAISEVEEKDGKLWMGSVLMPFVVVYNLA</sequence>
<dbReference type="Pfam" id="PF03088">
    <property type="entry name" value="Str_synth"/>
    <property type="match status" value="1"/>
</dbReference>
<keyword evidence="4" id="KW-0325">Glycoprotein</keyword>
<dbReference type="InterPro" id="IPR011042">
    <property type="entry name" value="6-blade_b-propeller_TolB-like"/>
</dbReference>
<evidence type="ECO:0000256" key="1">
    <source>
        <dbReference type="ARBA" id="ARBA00004116"/>
    </source>
</evidence>
<evidence type="ECO:0000313" key="7">
    <source>
        <dbReference type="Proteomes" id="UP000694918"/>
    </source>
</evidence>
<dbReference type="GO" id="GO:0016787">
    <property type="term" value="F:hydrolase activity"/>
    <property type="evidence" value="ECO:0007669"/>
    <property type="project" value="TreeGrafter"/>
</dbReference>
<protein>
    <submittedName>
        <fullName evidence="8">Strictosidine synthase 3-like</fullName>
    </submittedName>
</protein>
<evidence type="ECO:0000259" key="6">
    <source>
        <dbReference type="Pfam" id="PF03088"/>
    </source>
</evidence>
<dbReference type="GO" id="GO:0005773">
    <property type="term" value="C:vacuole"/>
    <property type="evidence" value="ECO:0007669"/>
    <property type="project" value="UniProtKB-SubCell"/>
</dbReference>
<accession>A0AAJ6VBX4</accession>
<keyword evidence="7" id="KW-1185">Reference proteome</keyword>
<evidence type="ECO:0000256" key="5">
    <source>
        <dbReference type="SAM" id="SignalP"/>
    </source>
</evidence>
<name>A0AAJ6VBX4_POPEU</name>
<organism evidence="7 8">
    <name type="scientific">Populus euphratica</name>
    <name type="common">Euphrates poplar</name>
    <dbReference type="NCBI Taxonomy" id="75702"/>
    <lineage>
        <taxon>Eukaryota</taxon>
        <taxon>Viridiplantae</taxon>
        <taxon>Streptophyta</taxon>
        <taxon>Embryophyta</taxon>
        <taxon>Tracheophyta</taxon>
        <taxon>Spermatophyta</taxon>
        <taxon>Magnoliopsida</taxon>
        <taxon>eudicotyledons</taxon>
        <taxon>Gunneridae</taxon>
        <taxon>Pentapetalae</taxon>
        <taxon>rosids</taxon>
        <taxon>fabids</taxon>
        <taxon>Malpighiales</taxon>
        <taxon>Salicaceae</taxon>
        <taxon>Saliceae</taxon>
        <taxon>Populus</taxon>
    </lineage>
</organism>
<dbReference type="GO" id="GO:0012505">
    <property type="term" value="C:endomembrane system"/>
    <property type="evidence" value="ECO:0007669"/>
    <property type="project" value="TreeGrafter"/>
</dbReference>
<dbReference type="AlphaFoldDB" id="A0AAJ6VBX4"/>
<dbReference type="InterPro" id="IPR018119">
    <property type="entry name" value="Strictosidine_synth_cons-reg"/>
</dbReference>
<dbReference type="FunFam" id="2.120.10.30:FF:000060">
    <property type="entry name" value="Putative strictosidine synthase"/>
    <property type="match status" value="1"/>
</dbReference>